<dbReference type="InterPro" id="IPR014718">
    <property type="entry name" value="GH-type_carb-bd"/>
</dbReference>
<evidence type="ECO:0000256" key="4">
    <source>
        <dbReference type="ARBA" id="ARBA00012437"/>
    </source>
</evidence>
<evidence type="ECO:0000256" key="2">
    <source>
        <dbReference type="ARBA" id="ARBA00004613"/>
    </source>
</evidence>
<feature type="domain" description="Rhamnogalacturonan lyase" evidence="12">
    <location>
        <begin position="441"/>
        <end position="606"/>
    </location>
</feature>
<evidence type="ECO:0000313" key="15">
    <source>
        <dbReference type="Proteomes" id="UP001180825"/>
    </source>
</evidence>
<keyword evidence="7" id="KW-1015">Disulfide bond</keyword>
<dbReference type="Pfam" id="PF09284">
    <property type="entry name" value="RhgB_N"/>
    <property type="match status" value="1"/>
</dbReference>
<dbReference type="InterPro" id="IPR011013">
    <property type="entry name" value="Gal_mutarotase_sf_dom"/>
</dbReference>
<evidence type="ECO:0000256" key="9">
    <source>
        <dbReference type="ARBA" id="ARBA00023316"/>
    </source>
</evidence>
<dbReference type="InterPro" id="IPR015364">
    <property type="entry name" value="RhgB_N"/>
</dbReference>
<dbReference type="Proteomes" id="UP001180825">
    <property type="component" value="Unassembled WGS sequence"/>
</dbReference>
<evidence type="ECO:0000256" key="7">
    <source>
        <dbReference type="ARBA" id="ARBA00023157"/>
    </source>
</evidence>
<evidence type="ECO:0000256" key="6">
    <source>
        <dbReference type="ARBA" id="ARBA00022729"/>
    </source>
</evidence>
<dbReference type="Pfam" id="PF14686">
    <property type="entry name" value="fn3_3"/>
    <property type="match status" value="1"/>
</dbReference>
<evidence type="ECO:0000256" key="8">
    <source>
        <dbReference type="ARBA" id="ARBA00023239"/>
    </source>
</evidence>
<dbReference type="InterPro" id="IPR016590">
    <property type="entry name" value="Rhamnogalacturonase_B"/>
</dbReference>
<feature type="chain" id="PRO_5046353426" description="rhamnogalacturonan endolyase" evidence="10">
    <location>
        <begin position="30"/>
        <end position="610"/>
    </location>
</feature>
<evidence type="ECO:0000259" key="13">
    <source>
        <dbReference type="Pfam" id="PF14686"/>
    </source>
</evidence>
<dbReference type="InterPro" id="IPR029411">
    <property type="entry name" value="RG-lyase_III"/>
</dbReference>
<feature type="domain" description="Rhamnogalacturonan lyase" evidence="13">
    <location>
        <begin position="360"/>
        <end position="423"/>
    </location>
</feature>
<reference evidence="14 15" key="1">
    <citation type="submission" date="2023-07" db="EMBL/GenBank/DDBJ databases">
        <title>Sorghum-associated microbial communities from plants grown in Nebraska, USA.</title>
        <authorList>
            <person name="Schachtman D."/>
        </authorList>
    </citation>
    <scope>NUCLEOTIDE SEQUENCE [LARGE SCALE GENOMIC DNA]</scope>
    <source>
        <strain evidence="14 15">BE316</strain>
    </source>
</reference>
<dbReference type="SUPFAM" id="SSF74650">
    <property type="entry name" value="Galactose mutarotase-like"/>
    <property type="match status" value="1"/>
</dbReference>
<evidence type="ECO:0000256" key="10">
    <source>
        <dbReference type="SAM" id="SignalP"/>
    </source>
</evidence>
<dbReference type="Gene3D" id="2.70.98.10">
    <property type="match status" value="1"/>
</dbReference>
<keyword evidence="5" id="KW-0964">Secreted</keyword>
<sequence length="610" mass="65118">MNTTCSRPPWARWLATALLAASASPAALAAFTITTVHDSGNPARPQYVIDTDAGLVFKVRAWDNGASTTSAGDISSMVYQGVEYADPARGTQLNSGADWLYTGVGAVAVKAELVNADGSVVPAATTNGGVVTGNAFIRVTLTVNSTKGGVLTHYYLVKKGESNIHMGTHFTEQPDVHGLVRFIARVPIAKLPNGGPANAAGGLITYGGESYWAEDLRGTSGAIEASDVFGFAAGDARYGQSRSKHYANRRLKDWEFLGGTGPGVGIWFWRDNNEGGSSGPFYRSLLQQITSTHNELTYMVNYGEAQTEPFRLNVLNTYTMIFNGGAAPTARPDTSWYGQMGLVGYVPPMGRGAVTVAGLTGRVAGVPYTVGFANAQAQYWVDADPVDGHFTATGMLPGNYTMTVYKGELAVQTVPVTVTANASYALSPVAITADPEATPAIWRIGRWDGTPQEFINGDQLTFMHPGDVRMASWKPAPFVIGQSNAATQWPAYQWKDHNPNLQVRFVLKRGQNTQPLRLRLGITADYNSARPIVTVNSWSSAIPPAPPKVSRNLTVGTYRGFNRTYTFDIPASQLVVGTNVLTLNVASGTAGTNFLSPALSFDAIDLIPAN</sequence>
<accession>A0ABU2A1V0</accession>
<dbReference type="SUPFAM" id="SSF49785">
    <property type="entry name" value="Galactose-binding domain-like"/>
    <property type="match status" value="1"/>
</dbReference>
<dbReference type="InterPro" id="IPR029413">
    <property type="entry name" value="RG-lyase_II"/>
</dbReference>
<name>A0ABU2A1V0_9BURK</name>
<evidence type="ECO:0000256" key="5">
    <source>
        <dbReference type="ARBA" id="ARBA00022525"/>
    </source>
</evidence>
<feature type="domain" description="Rhamnogalacturonase B N-terminal" evidence="11">
    <location>
        <begin position="46"/>
        <end position="344"/>
    </location>
</feature>
<dbReference type="Pfam" id="PF14683">
    <property type="entry name" value="CBM-like"/>
    <property type="match status" value="1"/>
</dbReference>
<gene>
    <name evidence="14" type="ORF">J2X21_000261</name>
</gene>
<dbReference type="RefSeq" id="WP_310323899.1">
    <property type="nucleotide sequence ID" value="NZ_JAVDXV010000001.1"/>
</dbReference>
<evidence type="ECO:0000259" key="11">
    <source>
        <dbReference type="Pfam" id="PF09284"/>
    </source>
</evidence>
<dbReference type="PANTHER" id="PTHR36574:SF1">
    <property type="entry name" value="RHAMNOGALACTURONATE LYASE-RELATED"/>
    <property type="match status" value="1"/>
</dbReference>
<feature type="signal peptide" evidence="10">
    <location>
        <begin position="1"/>
        <end position="29"/>
    </location>
</feature>
<evidence type="ECO:0000313" key="14">
    <source>
        <dbReference type="EMBL" id="MDR7331149.1"/>
    </source>
</evidence>
<dbReference type="SUPFAM" id="SSF49452">
    <property type="entry name" value="Starch-binding domain-like"/>
    <property type="match status" value="1"/>
</dbReference>
<dbReference type="InterPro" id="IPR008979">
    <property type="entry name" value="Galactose-bd-like_sf"/>
</dbReference>
<dbReference type="EMBL" id="JAVDXV010000001">
    <property type="protein sequence ID" value="MDR7331149.1"/>
    <property type="molecule type" value="Genomic_DNA"/>
</dbReference>
<keyword evidence="6 10" id="KW-0732">Signal</keyword>
<keyword evidence="15" id="KW-1185">Reference proteome</keyword>
<dbReference type="Gene3D" id="2.60.40.1120">
    <property type="entry name" value="Carboxypeptidase-like, regulatory domain"/>
    <property type="match status" value="1"/>
</dbReference>
<comment type="similarity">
    <text evidence="3">Belongs to the polysaccharide lyase 4 family.</text>
</comment>
<protein>
    <recommendedName>
        <fullName evidence="4">rhamnogalacturonan endolyase</fullName>
        <ecNumber evidence="4">4.2.2.23</ecNumber>
    </recommendedName>
</protein>
<organism evidence="14 15">
    <name type="scientific">Roseateles asaccharophilus</name>
    <dbReference type="NCBI Taxonomy" id="582607"/>
    <lineage>
        <taxon>Bacteria</taxon>
        <taxon>Pseudomonadati</taxon>
        <taxon>Pseudomonadota</taxon>
        <taxon>Betaproteobacteria</taxon>
        <taxon>Burkholderiales</taxon>
        <taxon>Sphaerotilaceae</taxon>
        <taxon>Roseateles</taxon>
    </lineage>
</organism>
<dbReference type="GO" id="GO:0102210">
    <property type="term" value="F:rhamnogalacturonan endolyase activity"/>
    <property type="evidence" value="ECO:0007669"/>
    <property type="project" value="UniProtKB-EC"/>
</dbReference>
<comment type="catalytic activity">
    <reaction evidence="1">
        <text>Endotype eliminative cleavage of L-alpha-rhamnopyranosyl-(1-&gt;4)-alpha-D-galactopyranosyluronic acid bonds of rhamnogalacturonan I domains in ramified hairy regions of pectin leaving L-rhamnopyranose at the reducing end and 4-deoxy-4,5-unsaturated D-galactopyranosyluronic acid at the non-reducing end.</text>
        <dbReference type="EC" id="4.2.2.23"/>
    </reaction>
</comment>
<dbReference type="Gene3D" id="2.60.120.260">
    <property type="entry name" value="Galactose-binding domain-like"/>
    <property type="match status" value="1"/>
</dbReference>
<evidence type="ECO:0000256" key="3">
    <source>
        <dbReference type="ARBA" id="ARBA00010418"/>
    </source>
</evidence>
<dbReference type="CDD" id="cd10317">
    <property type="entry name" value="RGL4_C"/>
    <property type="match status" value="1"/>
</dbReference>
<dbReference type="EC" id="4.2.2.23" evidence="4"/>
<keyword evidence="9" id="KW-0961">Cell wall biogenesis/degradation</keyword>
<evidence type="ECO:0000259" key="12">
    <source>
        <dbReference type="Pfam" id="PF14683"/>
    </source>
</evidence>
<dbReference type="InterPro" id="IPR013784">
    <property type="entry name" value="Carb-bd-like_fold"/>
</dbReference>
<comment type="subcellular location">
    <subcellularLocation>
        <location evidence="2">Secreted</location>
    </subcellularLocation>
</comment>
<comment type="caution">
    <text evidence="14">The sequence shown here is derived from an EMBL/GenBank/DDBJ whole genome shotgun (WGS) entry which is preliminary data.</text>
</comment>
<proteinExistence type="inferred from homology"/>
<dbReference type="PANTHER" id="PTHR36574">
    <property type="entry name" value="RHAMNOGALACTURONATE LYASE-RELATED"/>
    <property type="match status" value="1"/>
</dbReference>
<evidence type="ECO:0000256" key="1">
    <source>
        <dbReference type="ARBA" id="ARBA00001324"/>
    </source>
</evidence>
<keyword evidence="8 14" id="KW-0456">Lyase</keyword>